<keyword evidence="5 8" id="KW-0812">Transmembrane</keyword>
<comment type="similarity">
    <text evidence="2">Belongs to the glycosyltransferase 2 family.</text>
</comment>
<comment type="caution">
    <text evidence="11">The sequence shown here is derived from an EMBL/GenBank/DDBJ whole genome shotgun (WGS) entry which is preliminary data.</text>
</comment>
<dbReference type="AlphaFoldDB" id="A0A1F5GV98"/>
<keyword evidence="6 8" id="KW-1133">Transmembrane helix</keyword>
<accession>A0A1F5GV98</accession>
<evidence type="ECO:0000313" key="11">
    <source>
        <dbReference type="EMBL" id="OGD95778.1"/>
    </source>
</evidence>
<dbReference type="STRING" id="1797724.A3A48_04100"/>
<evidence type="ECO:0000256" key="8">
    <source>
        <dbReference type="SAM" id="Phobius"/>
    </source>
</evidence>
<dbReference type="InterPro" id="IPR029044">
    <property type="entry name" value="Nucleotide-diphossugar_trans"/>
</dbReference>
<feature type="transmembrane region" description="Helical" evidence="8">
    <location>
        <begin position="302"/>
        <end position="321"/>
    </location>
</feature>
<keyword evidence="7 8" id="KW-0472">Membrane</keyword>
<evidence type="ECO:0008006" key="13">
    <source>
        <dbReference type="Google" id="ProtNLM"/>
    </source>
</evidence>
<evidence type="ECO:0000313" key="12">
    <source>
        <dbReference type="Proteomes" id="UP000178336"/>
    </source>
</evidence>
<keyword evidence="3" id="KW-0328">Glycosyltransferase</keyword>
<evidence type="ECO:0000259" key="10">
    <source>
        <dbReference type="Pfam" id="PF04138"/>
    </source>
</evidence>
<dbReference type="SUPFAM" id="SSF53448">
    <property type="entry name" value="Nucleotide-diphospho-sugar transferases"/>
    <property type="match status" value="1"/>
</dbReference>
<evidence type="ECO:0000256" key="3">
    <source>
        <dbReference type="ARBA" id="ARBA00022676"/>
    </source>
</evidence>
<feature type="transmembrane region" description="Helical" evidence="8">
    <location>
        <begin position="370"/>
        <end position="392"/>
    </location>
</feature>
<dbReference type="InterPro" id="IPR039528">
    <property type="entry name" value="DPM1-like"/>
</dbReference>
<evidence type="ECO:0000256" key="6">
    <source>
        <dbReference type="ARBA" id="ARBA00022989"/>
    </source>
</evidence>
<gene>
    <name evidence="11" type="ORF">A3A48_04100</name>
</gene>
<protein>
    <recommendedName>
        <fullName evidence="13">Glycosyltransferase 2-like domain-containing protein</fullName>
    </recommendedName>
</protein>
<evidence type="ECO:0000256" key="1">
    <source>
        <dbReference type="ARBA" id="ARBA00004141"/>
    </source>
</evidence>
<feature type="domain" description="GtrA/DPMS transmembrane" evidence="10">
    <location>
        <begin position="301"/>
        <end position="392"/>
    </location>
</feature>
<evidence type="ECO:0000259" key="9">
    <source>
        <dbReference type="Pfam" id="PF00535"/>
    </source>
</evidence>
<evidence type="ECO:0000256" key="2">
    <source>
        <dbReference type="ARBA" id="ARBA00006739"/>
    </source>
</evidence>
<evidence type="ECO:0000256" key="7">
    <source>
        <dbReference type="ARBA" id="ARBA00023136"/>
    </source>
</evidence>
<feature type="transmembrane region" description="Helical" evidence="8">
    <location>
        <begin position="245"/>
        <end position="266"/>
    </location>
</feature>
<dbReference type="GO" id="GO:0000271">
    <property type="term" value="P:polysaccharide biosynthetic process"/>
    <property type="evidence" value="ECO:0007669"/>
    <property type="project" value="InterPro"/>
</dbReference>
<dbReference type="InterPro" id="IPR007267">
    <property type="entry name" value="GtrA_DPMS_TM"/>
</dbReference>
<reference evidence="11 12" key="1">
    <citation type="journal article" date="2016" name="Nat. Commun.">
        <title>Thousands of microbial genomes shed light on interconnected biogeochemical processes in an aquifer system.</title>
        <authorList>
            <person name="Anantharaman K."/>
            <person name="Brown C.T."/>
            <person name="Hug L.A."/>
            <person name="Sharon I."/>
            <person name="Castelle C.J."/>
            <person name="Probst A.J."/>
            <person name="Thomas B.C."/>
            <person name="Singh A."/>
            <person name="Wilkins M.J."/>
            <person name="Karaoz U."/>
            <person name="Brodie E.L."/>
            <person name="Williams K.H."/>
            <person name="Hubbard S.S."/>
            <person name="Banfield J.F."/>
        </authorList>
    </citation>
    <scope>NUCLEOTIDE SEQUENCE [LARGE SCALE GENOMIC DNA]</scope>
</reference>
<dbReference type="PANTHER" id="PTHR43398">
    <property type="entry name" value="DOLICHOL-PHOSPHATE MANNOSYLTRANSFERASE SUBUNIT 1"/>
    <property type="match status" value="1"/>
</dbReference>
<dbReference type="PANTHER" id="PTHR43398:SF1">
    <property type="entry name" value="DOLICHOL-PHOSPHATE MANNOSYLTRANSFERASE SUBUNIT 1"/>
    <property type="match status" value="1"/>
</dbReference>
<dbReference type="Pfam" id="PF00535">
    <property type="entry name" value="Glycos_transf_2"/>
    <property type="match status" value="1"/>
</dbReference>
<feature type="domain" description="Glycosyltransferase 2-like" evidence="9">
    <location>
        <begin position="6"/>
        <end position="174"/>
    </location>
</feature>
<sequence length="396" mass="45537">MRLVVNIPTYNERENIEEVIKKILPQSKLLPNIDLHVLVSDSHSLDGTAEIVKKISQFNPKVHYLDVKQRGLGIGIVKGHRFAIDRLKADILAQMDGDLSHDSSTLPVMLDFIKKGFDLVNGSRLIKGGNNYLGWHRRIFTRGSAYYCKLSWGTFDLTEYTNSYRMFTKQLFDKIDFTKIPWRAKTYIIQPSFLYAAIKAGAKIKEVPITFKDRKKGYSKAKIIAYTIDVIKFGIRVRLEKSKTLIKFLSVGTLSYFINAITLGILNRGEIYNLIVLSKPLLSMIPSFENAETFWFMTIDRLFVSSIISIEFAIIFNFIFHENWTFKYRSHDGSVLLRFLKFNFSSFGSPAVQLASIMIFARALHLHEQIGLAVGVIIGLFINYFVNMVWIWKDND</sequence>
<feature type="transmembrane region" description="Helical" evidence="8">
    <location>
        <begin position="342"/>
        <end position="364"/>
    </location>
</feature>
<dbReference type="GO" id="GO:0009247">
    <property type="term" value="P:glycolipid biosynthetic process"/>
    <property type="evidence" value="ECO:0007669"/>
    <property type="project" value="TreeGrafter"/>
</dbReference>
<organism evidence="11 12">
    <name type="scientific">Candidatus Curtissbacteria bacterium RIFCSPLOWO2_01_FULL_37_9</name>
    <dbReference type="NCBI Taxonomy" id="1797724"/>
    <lineage>
        <taxon>Bacteria</taxon>
        <taxon>Candidatus Curtissiibacteriota</taxon>
    </lineage>
</organism>
<evidence type="ECO:0000256" key="4">
    <source>
        <dbReference type="ARBA" id="ARBA00022679"/>
    </source>
</evidence>
<keyword evidence="4" id="KW-0808">Transferase</keyword>
<dbReference type="EMBL" id="MFBN01000009">
    <property type="protein sequence ID" value="OGD95778.1"/>
    <property type="molecule type" value="Genomic_DNA"/>
</dbReference>
<dbReference type="GO" id="GO:0016020">
    <property type="term" value="C:membrane"/>
    <property type="evidence" value="ECO:0007669"/>
    <property type="project" value="UniProtKB-SubCell"/>
</dbReference>
<evidence type="ECO:0000256" key="5">
    <source>
        <dbReference type="ARBA" id="ARBA00022692"/>
    </source>
</evidence>
<dbReference type="GO" id="GO:0004582">
    <property type="term" value="F:dolichyl-phosphate beta-D-mannosyltransferase activity"/>
    <property type="evidence" value="ECO:0007669"/>
    <property type="project" value="InterPro"/>
</dbReference>
<dbReference type="Proteomes" id="UP000178336">
    <property type="component" value="Unassembled WGS sequence"/>
</dbReference>
<proteinExistence type="inferred from homology"/>
<dbReference type="Pfam" id="PF04138">
    <property type="entry name" value="GtrA_DPMS_TM"/>
    <property type="match status" value="1"/>
</dbReference>
<dbReference type="Gene3D" id="3.90.550.10">
    <property type="entry name" value="Spore Coat Polysaccharide Biosynthesis Protein SpsA, Chain A"/>
    <property type="match status" value="1"/>
</dbReference>
<comment type="subcellular location">
    <subcellularLocation>
        <location evidence="1">Membrane</location>
        <topology evidence="1">Multi-pass membrane protein</topology>
    </subcellularLocation>
</comment>
<dbReference type="InterPro" id="IPR001173">
    <property type="entry name" value="Glyco_trans_2-like"/>
</dbReference>
<name>A0A1F5GV98_9BACT</name>